<reference evidence="10 11" key="1">
    <citation type="submission" date="2021-06" db="EMBL/GenBank/DDBJ databases">
        <title>Genome sequence of Babesia caballi.</title>
        <authorList>
            <person name="Yamagishi J."/>
            <person name="Kidaka T."/>
            <person name="Ochi A."/>
        </authorList>
    </citation>
    <scope>NUCLEOTIDE SEQUENCE [LARGE SCALE GENOMIC DNA]</scope>
    <source>
        <strain evidence="10">USDA-D6B2</strain>
    </source>
</reference>
<dbReference type="GeneID" id="94192538"/>
<evidence type="ECO:0000259" key="9">
    <source>
        <dbReference type="PROSITE" id="PS50192"/>
    </source>
</evidence>
<comment type="similarity">
    <text evidence="2">Belongs to the syntaxin family.</text>
</comment>
<dbReference type="Proteomes" id="UP001497744">
    <property type="component" value="Unassembled WGS sequence"/>
</dbReference>
<name>A0AAV4LMM6_BABCB</name>
<dbReference type="AlphaFoldDB" id="A0AAV4LMM6"/>
<dbReference type="GO" id="GO:0048278">
    <property type="term" value="P:vesicle docking"/>
    <property type="evidence" value="ECO:0007669"/>
    <property type="project" value="TreeGrafter"/>
</dbReference>
<dbReference type="GO" id="GO:0000149">
    <property type="term" value="F:SNARE binding"/>
    <property type="evidence" value="ECO:0007669"/>
    <property type="project" value="TreeGrafter"/>
</dbReference>
<feature type="region of interest" description="Disordered" evidence="8">
    <location>
        <begin position="16"/>
        <end position="40"/>
    </location>
</feature>
<evidence type="ECO:0000256" key="2">
    <source>
        <dbReference type="ARBA" id="ARBA00009063"/>
    </source>
</evidence>
<evidence type="ECO:0000256" key="1">
    <source>
        <dbReference type="ARBA" id="ARBA00004211"/>
    </source>
</evidence>
<feature type="compositionally biased region" description="Low complexity" evidence="8">
    <location>
        <begin position="22"/>
        <end position="37"/>
    </location>
</feature>
<proteinExistence type="inferred from homology"/>
<dbReference type="PROSITE" id="PS50192">
    <property type="entry name" value="T_SNARE"/>
    <property type="match status" value="1"/>
</dbReference>
<dbReference type="GO" id="GO:0005484">
    <property type="term" value="F:SNAP receptor activity"/>
    <property type="evidence" value="ECO:0007669"/>
    <property type="project" value="TreeGrafter"/>
</dbReference>
<dbReference type="InterPro" id="IPR010989">
    <property type="entry name" value="SNARE"/>
</dbReference>
<keyword evidence="3" id="KW-0813">Transport</keyword>
<dbReference type="PANTHER" id="PTHR19957">
    <property type="entry name" value="SYNTAXIN"/>
    <property type="match status" value="1"/>
</dbReference>
<gene>
    <name evidence="10" type="ORF">BcabD6B2_04900</name>
</gene>
<comment type="caution">
    <text evidence="10">The sequence shown here is derived from an EMBL/GenBank/DDBJ whole genome shotgun (WGS) entry which is preliminary data.</text>
</comment>
<dbReference type="GO" id="GO:0006888">
    <property type="term" value="P:endoplasmic reticulum to Golgi vesicle-mediated transport"/>
    <property type="evidence" value="ECO:0007669"/>
    <property type="project" value="TreeGrafter"/>
</dbReference>
<protein>
    <submittedName>
        <fullName evidence="10">Syntaxin 5</fullName>
    </submittedName>
</protein>
<dbReference type="Gene3D" id="1.20.58.70">
    <property type="match status" value="1"/>
</dbReference>
<dbReference type="InterPro" id="IPR000727">
    <property type="entry name" value="T_SNARE_dom"/>
</dbReference>
<dbReference type="GO" id="GO:0006886">
    <property type="term" value="P:intracellular protein transport"/>
    <property type="evidence" value="ECO:0007669"/>
    <property type="project" value="TreeGrafter"/>
</dbReference>
<dbReference type="SUPFAM" id="SSF47661">
    <property type="entry name" value="t-snare proteins"/>
    <property type="match status" value="1"/>
</dbReference>
<evidence type="ECO:0000313" key="11">
    <source>
        <dbReference type="Proteomes" id="UP001497744"/>
    </source>
</evidence>
<dbReference type="GO" id="GO:0006906">
    <property type="term" value="P:vesicle fusion"/>
    <property type="evidence" value="ECO:0007669"/>
    <property type="project" value="TreeGrafter"/>
</dbReference>
<keyword evidence="7" id="KW-0472">Membrane</keyword>
<evidence type="ECO:0000256" key="7">
    <source>
        <dbReference type="ARBA" id="ARBA00023136"/>
    </source>
</evidence>
<dbReference type="RefSeq" id="XP_067713126.1">
    <property type="nucleotide sequence ID" value="XM_067857025.1"/>
</dbReference>
<evidence type="ECO:0000256" key="3">
    <source>
        <dbReference type="ARBA" id="ARBA00022448"/>
    </source>
</evidence>
<evidence type="ECO:0000313" key="10">
    <source>
        <dbReference type="EMBL" id="GIX61055.1"/>
    </source>
</evidence>
<keyword evidence="6" id="KW-0175">Coiled coil</keyword>
<keyword evidence="4" id="KW-0812">Transmembrane</keyword>
<dbReference type="PANTHER" id="PTHR19957:SF3">
    <property type="entry name" value="SYNTAXIN-5"/>
    <property type="match status" value="1"/>
</dbReference>
<evidence type="ECO:0000256" key="4">
    <source>
        <dbReference type="ARBA" id="ARBA00022692"/>
    </source>
</evidence>
<sequence length="372" mass="40906">MVSGVNRTSAFFQEVARNSPRAPAASSAPAPQAQPSQLEKEAHRVNVELSKCRSKLAELSALARKRSIYVDHTAEIERLTGDVKEGITLASSSIEAFEARFARMHHKNDHMRRHYENLLGTLRKQLCDVTKSLKDALYQRAQIMIQQESRRKMYSHNDMDHSATSAQGRRRFTMQPTADAMQQMDLESGDVERPSRSVIADAKAEALANVQRAIGELTQIFQRVTTLVSQQDEMIQRIDADTEQSLDNVMSDNRGRSGRDLGPQLRALLGDGAGDGRALHLPLGVYDDAGVVLEVDEVAVVAPPGLALAYDNGGVHLLPEVRLALLDGRQDHVAHGRGRQPVEARADTLEGHELFTLHAVHVSGSESDCSAE</sequence>
<organism evidence="10 11">
    <name type="scientific">Babesia caballi</name>
    <dbReference type="NCBI Taxonomy" id="5871"/>
    <lineage>
        <taxon>Eukaryota</taxon>
        <taxon>Sar</taxon>
        <taxon>Alveolata</taxon>
        <taxon>Apicomplexa</taxon>
        <taxon>Aconoidasida</taxon>
        <taxon>Piroplasmida</taxon>
        <taxon>Babesiidae</taxon>
        <taxon>Babesia</taxon>
    </lineage>
</organism>
<evidence type="ECO:0000256" key="8">
    <source>
        <dbReference type="SAM" id="MobiDB-lite"/>
    </source>
</evidence>
<comment type="subcellular location">
    <subcellularLocation>
        <location evidence="1">Membrane</location>
        <topology evidence="1">Single-pass type IV membrane protein</topology>
    </subcellularLocation>
</comment>
<dbReference type="EMBL" id="BPLF01000001">
    <property type="protein sequence ID" value="GIX61055.1"/>
    <property type="molecule type" value="Genomic_DNA"/>
</dbReference>
<evidence type="ECO:0000256" key="6">
    <source>
        <dbReference type="ARBA" id="ARBA00023054"/>
    </source>
</evidence>
<dbReference type="GO" id="GO:0000139">
    <property type="term" value="C:Golgi membrane"/>
    <property type="evidence" value="ECO:0007669"/>
    <property type="project" value="TreeGrafter"/>
</dbReference>
<feature type="domain" description="T-SNARE coiled-coil homology" evidence="9">
    <location>
        <begin position="197"/>
        <end position="249"/>
    </location>
</feature>
<dbReference type="GO" id="GO:0031201">
    <property type="term" value="C:SNARE complex"/>
    <property type="evidence" value="ECO:0007669"/>
    <property type="project" value="TreeGrafter"/>
</dbReference>
<evidence type="ECO:0000256" key="5">
    <source>
        <dbReference type="ARBA" id="ARBA00022989"/>
    </source>
</evidence>
<keyword evidence="11" id="KW-1185">Reference proteome</keyword>
<accession>A0AAV4LMM6</accession>
<keyword evidence="5" id="KW-1133">Transmembrane helix</keyword>
<dbReference type="InterPro" id="IPR045242">
    <property type="entry name" value="Syntaxin"/>
</dbReference>